<sequence>MPPILKVAVPAPLPGAFDYRPPPGVPPAQLRPGVRLRVPFGRGTRVGVLLGLAAHSQVQGERLKPALEILDAQPLLREADLRLLQWAARYYHHPIGEVIAAALPVALRQGRPARRRCPQWLRLTAAGREAEPGAKAPRQQALLNLLRQHDGVMTAARLQTIDWPWRPVAKALAARGWVEFTTAPPPQETACPPDFEANPAQRAAIGAITAALEGFTAFLLEGVTGSGKTEVYLQAIEAVLARKRQALVLLPEIALTPQLQARFQARLGCPVALYHSGLSAGERLDAWLGLQSGEVPLLLGTRSAVFVPMARPGLIVIDEEHDPSFKQQDGFRFSARDVAVVRARQTGIPIVLGSATPALESVYNAGQGRYRHLTLPQRAGQATPPNLRLLDIRNRRLQAGLAPDACRQIEKVLARGEQVLIFLNRRGYAPILTCHACGWIAECPRCDARLVLHRHDRRLRCHHCGHEKPPPDACPACGTADLRPLGHGTERLEEELEQRFPKARIARIDRDAARRKGSLETLLRQVRRGEIDILLGTQMLAKGHHFPNVTLAVILDADAGLYSTDFRAPERLAQLIVQVAGRAGRADKAGEVLIQTRHPQHPLLETLLQGGYPAFAAEALEERHQAGLPPFSYQALLRAEARQPALPLQFLEEAARLAETGPEEVLALGPVPAPMARRAGQHRAQLLLQSRSRGALHRLLDALLPRLRQWPQQRRLRWHLEVDPLDLY</sequence>
<evidence type="ECO:0000256" key="4">
    <source>
        <dbReference type="ARBA" id="ARBA00022741"/>
    </source>
</evidence>
<dbReference type="Gene3D" id="3.40.1440.60">
    <property type="entry name" value="PriA, 3(prime) DNA-binding domain"/>
    <property type="match status" value="1"/>
</dbReference>
<evidence type="ECO:0000256" key="12">
    <source>
        <dbReference type="HAMAP-Rule" id="MF_00983"/>
    </source>
</evidence>
<evidence type="ECO:0000256" key="1">
    <source>
        <dbReference type="ARBA" id="ARBA00022515"/>
    </source>
</evidence>
<evidence type="ECO:0000256" key="10">
    <source>
        <dbReference type="ARBA" id="ARBA00023235"/>
    </source>
</evidence>
<comment type="cofactor">
    <cofactor evidence="12">
        <name>Zn(2+)</name>
        <dbReference type="ChEBI" id="CHEBI:29105"/>
    </cofactor>
    <text evidence="12">Binds 2 zinc ions per subunit.</text>
</comment>
<dbReference type="InterPro" id="IPR001650">
    <property type="entry name" value="Helicase_C-like"/>
</dbReference>
<comment type="function">
    <text evidence="12">Initiates the restart of stalled replication forks, which reloads the replicative helicase on sites other than the origin of replication. Recognizes and binds to abandoned replication forks and remodels them to uncover a helicase loading site. Promotes assembly of the primosome at these replication forks.</text>
</comment>
<dbReference type="RefSeq" id="WP_317705187.1">
    <property type="nucleotide sequence ID" value="NZ_AP024714.1"/>
</dbReference>
<dbReference type="InterPro" id="IPR040498">
    <property type="entry name" value="PriA_CRR"/>
</dbReference>
<dbReference type="AlphaFoldDB" id="A0AAU9C9T4"/>
<dbReference type="InterPro" id="IPR041236">
    <property type="entry name" value="PriA_C"/>
</dbReference>
<dbReference type="GO" id="GO:0006310">
    <property type="term" value="P:DNA recombination"/>
    <property type="evidence" value="ECO:0007669"/>
    <property type="project" value="InterPro"/>
</dbReference>
<evidence type="ECO:0000313" key="16">
    <source>
        <dbReference type="Proteomes" id="UP001321825"/>
    </source>
</evidence>
<dbReference type="Gene3D" id="3.40.50.300">
    <property type="entry name" value="P-loop containing nucleotide triphosphate hydrolases"/>
    <property type="match status" value="2"/>
</dbReference>
<proteinExistence type="inferred from homology"/>
<dbReference type="GO" id="GO:1990077">
    <property type="term" value="C:primosome complex"/>
    <property type="evidence" value="ECO:0007669"/>
    <property type="project" value="UniProtKB-UniRule"/>
</dbReference>
<dbReference type="GO" id="GO:0003677">
    <property type="term" value="F:DNA binding"/>
    <property type="evidence" value="ECO:0007669"/>
    <property type="project" value="UniProtKB-UniRule"/>
</dbReference>
<dbReference type="CDD" id="cd18804">
    <property type="entry name" value="SF2_C_priA"/>
    <property type="match status" value="1"/>
</dbReference>
<dbReference type="CDD" id="cd17929">
    <property type="entry name" value="DEXHc_priA"/>
    <property type="match status" value="1"/>
</dbReference>
<dbReference type="EMBL" id="AP024714">
    <property type="protein sequence ID" value="BCX82799.1"/>
    <property type="molecule type" value="Genomic_DNA"/>
</dbReference>
<dbReference type="HAMAP" id="MF_00983">
    <property type="entry name" value="PriA"/>
    <property type="match status" value="1"/>
</dbReference>
<dbReference type="NCBIfam" id="NF004065">
    <property type="entry name" value="PRK05580.1-1"/>
    <property type="match status" value="1"/>
</dbReference>
<dbReference type="FunFam" id="3.40.50.300:FF:000489">
    <property type="entry name" value="Primosome assembly protein PriA"/>
    <property type="match status" value="1"/>
</dbReference>
<dbReference type="KEGG" id="mcau:MIT9_P2387"/>
<evidence type="ECO:0000313" key="15">
    <source>
        <dbReference type="EMBL" id="BCX82799.1"/>
    </source>
</evidence>
<dbReference type="Pfam" id="PF17764">
    <property type="entry name" value="PriA_3primeBD"/>
    <property type="match status" value="1"/>
</dbReference>
<dbReference type="InterPro" id="IPR042115">
    <property type="entry name" value="PriA_3primeBD_sf"/>
</dbReference>
<dbReference type="NCBIfam" id="TIGR00595">
    <property type="entry name" value="priA"/>
    <property type="match status" value="1"/>
</dbReference>
<feature type="binding site" evidence="12">
    <location>
        <position position="474"/>
    </location>
    <ligand>
        <name>Zn(2+)</name>
        <dbReference type="ChEBI" id="CHEBI:29105"/>
        <label>1</label>
    </ligand>
</feature>
<feature type="binding site" evidence="12">
    <location>
        <position position="461"/>
    </location>
    <ligand>
        <name>Zn(2+)</name>
        <dbReference type="ChEBI" id="CHEBI:29105"/>
        <label>2</label>
    </ligand>
</feature>
<keyword evidence="4 12" id="KW-0547">Nucleotide-binding</keyword>
<dbReference type="GO" id="GO:0005524">
    <property type="term" value="F:ATP binding"/>
    <property type="evidence" value="ECO:0007669"/>
    <property type="project" value="UniProtKB-UniRule"/>
</dbReference>
<dbReference type="FunFam" id="3.40.1440.60:FF:000001">
    <property type="entry name" value="Primosomal protein N"/>
    <property type="match status" value="1"/>
</dbReference>
<dbReference type="PANTHER" id="PTHR30580">
    <property type="entry name" value="PRIMOSOMAL PROTEIN N"/>
    <property type="match status" value="1"/>
</dbReference>
<dbReference type="GO" id="GO:0008270">
    <property type="term" value="F:zinc ion binding"/>
    <property type="evidence" value="ECO:0007669"/>
    <property type="project" value="UniProtKB-UniRule"/>
</dbReference>
<comment type="subunit">
    <text evidence="12">Component of the replication restart primosome.</text>
</comment>
<dbReference type="PROSITE" id="PS51192">
    <property type="entry name" value="HELICASE_ATP_BIND_1"/>
    <property type="match status" value="1"/>
</dbReference>
<evidence type="ECO:0000256" key="6">
    <source>
        <dbReference type="ARBA" id="ARBA00022806"/>
    </source>
</evidence>
<dbReference type="GO" id="GO:0006270">
    <property type="term" value="P:DNA replication initiation"/>
    <property type="evidence" value="ECO:0007669"/>
    <property type="project" value="TreeGrafter"/>
</dbReference>
<feature type="domain" description="Helicase C-terminal" evidence="14">
    <location>
        <begin position="469"/>
        <end position="637"/>
    </location>
</feature>
<dbReference type="SMART" id="SM00490">
    <property type="entry name" value="HELICc"/>
    <property type="match status" value="1"/>
</dbReference>
<keyword evidence="10 12" id="KW-0413">Isomerase</keyword>
<dbReference type="PROSITE" id="PS51194">
    <property type="entry name" value="HELICASE_CTER"/>
    <property type="match status" value="1"/>
</dbReference>
<feature type="domain" description="Helicase ATP-binding" evidence="13">
    <location>
        <begin position="209"/>
        <end position="375"/>
    </location>
</feature>
<dbReference type="InterPro" id="IPR027417">
    <property type="entry name" value="P-loop_NTPase"/>
</dbReference>
<evidence type="ECO:0000256" key="5">
    <source>
        <dbReference type="ARBA" id="ARBA00022801"/>
    </source>
</evidence>
<keyword evidence="9 12" id="KW-0238">DNA-binding</keyword>
<organism evidence="15 16">
    <name type="scientific">Methylomarinovum caldicuralii</name>
    <dbReference type="NCBI Taxonomy" id="438856"/>
    <lineage>
        <taxon>Bacteria</taxon>
        <taxon>Pseudomonadati</taxon>
        <taxon>Pseudomonadota</taxon>
        <taxon>Gammaproteobacteria</taxon>
        <taxon>Methylococcales</taxon>
        <taxon>Methylothermaceae</taxon>
        <taxon>Methylomarinovum</taxon>
    </lineage>
</organism>
<comment type="catalytic activity">
    <reaction evidence="11 12">
        <text>ATP + H2O = ADP + phosphate + H(+)</text>
        <dbReference type="Rhea" id="RHEA:13065"/>
        <dbReference type="ChEBI" id="CHEBI:15377"/>
        <dbReference type="ChEBI" id="CHEBI:15378"/>
        <dbReference type="ChEBI" id="CHEBI:30616"/>
        <dbReference type="ChEBI" id="CHEBI:43474"/>
        <dbReference type="ChEBI" id="CHEBI:456216"/>
        <dbReference type="EC" id="5.6.2.4"/>
    </reaction>
</comment>
<dbReference type="GO" id="GO:0043138">
    <property type="term" value="F:3'-5' DNA helicase activity"/>
    <property type="evidence" value="ECO:0007669"/>
    <property type="project" value="UniProtKB-EC"/>
</dbReference>
<keyword evidence="16" id="KW-1185">Reference proteome</keyword>
<gene>
    <name evidence="12" type="primary">priA</name>
    <name evidence="15" type="ORF">MIT9_P2387</name>
</gene>
<dbReference type="InterPro" id="IPR041222">
    <property type="entry name" value="PriA_3primeBD"/>
</dbReference>
<dbReference type="GO" id="GO:0006302">
    <property type="term" value="P:double-strand break repair"/>
    <property type="evidence" value="ECO:0007669"/>
    <property type="project" value="InterPro"/>
</dbReference>
<evidence type="ECO:0000256" key="3">
    <source>
        <dbReference type="ARBA" id="ARBA00022723"/>
    </source>
</evidence>
<dbReference type="Pfam" id="PF18319">
    <property type="entry name" value="Zn_ribbon_PriA"/>
    <property type="match status" value="1"/>
</dbReference>
<protein>
    <recommendedName>
        <fullName evidence="12">Replication restart protein PriA</fullName>
    </recommendedName>
    <alternativeName>
        <fullName evidence="12">ATP-dependent DNA helicase PriA</fullName>
        <ecNumber evidence="12">5.6.2.4</ecNumber>
    </alternativeName>
    <alternativeName>
        <fullName evidence="12">DNA 3'-5' helicase PriA</fullName>
    </alternativeName>
</protein>
<feature type="binding site" evidence="12">
    <location>
        <position position="464"/>
    </location>
    <ligand>
        <name>Zn(2+)</name>
        <dbReference type="ChEBI" id="CHEBI:29105"/>
        <label>2</label>
    </ligand>
</feature>
<dbReference type="InterPro" id="IPR011545">
    <property type="entry name" value="DEAD/DEAH_box_helicase_dom"/>
</dbReference>
<dbReference type="InterPro" id="IPR005259">
    <property type="entry name" value="PriA"/>
</dbReference>
<keyword evidence="7 12" id="KW-0862">Zinc</keyword>
<feature type="binding site" evidence="12">
    <location>
        <position position="477"/>
    </location>
    <ligand>
        <name>Zn(2+)</name>
        <dbReference type="ChEBI" id="CHEBI:29105"/>
        <label>1</label>
    </ligand>
</feature>
<dbReference type="Proteomes" id="UP001321825">
    <property type="component" value="Chromosome"/>
</dbReference>
<reference evidence="16" key="1">
    <citation type="journal article" date="2024" name="Int. J. Syst. Evol. Microbiol.">
        <title>Methylomarinovum tepidoasis sp. nov., a moderately thermophilic methanotroph of the family Methylothermaceae isolated from a deep-sea hydrothermal field.</title>
        <authorList>
            <person name="Hirayama H."/>
            <person name="Takaki Y."/>
            <person name="Abe M."/>
            <person name="Miyazaki M."/>
            <person name="Uematsu K."/>
            <person name="Matsui Y."/>
            <person name="Takai K."/>
        </authorList>
    </citation>
    <scope>NUCLEOTIDE SEQUENCE [LARGE SCALE GENOMIC DNA]</scope>
    <source>
        <strain evidence="16">IT-9</strain>
    </source>
</reference>
<keyword evidence="2 12" id="KW-0235">DNA replication</keyword>
<feature type="binding site" evidence="12">
    <location>
        <position position="446"/>
    </location>
    <ligand>
        <name>Zn(2+)</name>
        <dbReference type="ChEBI" id="CHEBI:29105"/>
        <label>2</label>
    </ligand>
</feature>
<keyword evidence="5 12" id="KW-0378">Hydrolase</keyword>
<feature type="binding site" evidence="12">
    <location>
        <position position="443"/>
    </location>
    <ligand>
        <name>Zn(2+)</name>
        <dbReference type="ChEBI" id="CHEBI:29105"/>
        <label>2</label>
    </ligand>
</feature>
<dbReference type="Pfam" id="PF00270">
    <property type="entry name" value="DEAD"/>
    <property type="match status" value="1"/>
</dbReference>
<keyword evidence="8 12" id="KW-0067">ATP-binding</keyword>
<evidence type="ECO:0000256" key="11">
    <source>
        <dbReference type="ARBA" id="ARBA00048988"/>
    </source>
</evidence>
<evidence type="ECO:0000259" key="13">
    <source>
        <dbReference type="PROSITE" id="PS51192"/>
    </source>
</evidence>
<dbReference type="GO" id="GO:0006269">
    <property type="term" value="P:DNA replication, synthesis of primer"/>
    <property type="evidence" value="ECO:0007669"/>
    <property type="project" value="UniProtKB-KW"/>
</dbReference>
<evidence type="ECO:0000256" key="7">
    <source>
        <dbReference type="ARBA" id="ARBA00022833"/>
    </source>
</evidence>
<feature type="binding site" evidence="12">
    <location>
        <position position="437"/>
    </location>
    <ligand>
        <name>Zn(2+)</name>
        <dbReference type="ChEBI" id="CHEBI:29105"/>
        <label>1</label>
    </ligand>
</feature>
<dbReference type="SMART" id="SM00487">
    <property type="entry name" value="DEXDc"/>
    <property type="match status" value="1"/>
</dbReference>
<evidence type="ECO:0000256" key="8">
    <source>
        <dbReference type="ARBA" id="ARBA00022840"/>
    </source>
</evidence>
<dbReference type="InterPro" id="IPR014001">
    <property type="entry name" value="Helicase_ATP-bd"/>
</dbReference>
<dbReference type="Pfam" id="PF18074">
    <property type="entry name" value="PriA_C"/>
    <property type="match status" value="1"/>
</dbReference>
<keyword evidence="6 12" id="KW-0347">Helicase</keyword>
<name>A0AAU9C9T4_9GAMM</name>
<comment type="catalytic activity">
    <reaction evidence="12">
        <text>Couples ATP hydrolysis with the unwinding of duplex DNA by translocating in the 3'-5' direction.</text>
        <dbReference type="EC" id="5.6.2.4"/>
    </reaction>
</comment>
<keyword evidence="1 12" id="KW-0639">Primosome</keyword>
<keyword evidence="3 12" id="KW-0479">Metal-binding</keyword>
<evidence type="ECO:0000259" key="14">
    <source>
        <dbReference type="PROSITE" id="PS51194"/>
    </source>
</evidence>
<dbReference type="Pfam" id="PF00271">
    <property type="entry name" value="Helicase_C"/>
    <property type="match status" value="1"/>
</dbReference>
<accession>A0AAU9C9T4</accession>
<dbReference type="EC" id="5.6.2.4" evidence="12"/>
<comment type="similarity">
    <text evidence="12">Belongs to the helicase family. PriA subfamily.</text>
</comment>
<dbReference type="SUPFAM" id="SSF52540">
    <property type="entry name" value="P-loop containing nucleoside triphosphate hydrolases"/>
    <property type="match status" value="1"/>
</dbReference>
<feature type="binding site" evidence="12">
    <location>
        <position position="434"/>
    </location>
    <ligand>
        <name>Zn(2+)</name>
        <dbReference type="ChEBI" id="CHEBI:29105"/>
        <label>1</label>
    </ligand>
</feature>
<dbReference type="PANTHER" id="PTHR30580:SF0">
    <property type="entry name" value="PRIMOSOMAL PROTEIN N"/>
    <property type="match status" value="1"/>
</dbReference>
<dbReference type="NCBIfam" id="NF004067">
    <property type="entry name" value="PRK05580.1-4"/>
    <property type="match status" value="1"/>
</dbReference>
<evidence type="ECO:0000256" key="2">
    <source>
        <dbReference type="ARBA" id="ARBA00022705"/>
    </source>
</evidence>
<dbReference type="GO" id="GO:0016787">
    <property type="term" value="F:hydrolase activity"/>
    <property type="evidence" value="ECO:0007669"/>
    <property type="project" value="UniProtKB-KW"/>
</dbReference>
<evidence type="ECO:0000256" key="9">
    <source>
        <dbReference type="ARBA" id="ARBA00023125"/>
    </source>
</evidence>